<feature type="domain" description="Bacterial virulence" evidence="1">
    <location>
        <begin position="76"/>
        <end position="260"/>
    </location>
</feature>
<accession>A0A2Z2PVP3</accession>
<organism evidence="2">
    <name type="scientific">Agrobacterium tumefaciens</name>
    <dbReference type="NCBI Taxonomy" id="358"/>
    <lineage>
        <taxon>Bacteria</taxon>
        <taxon>Pseudomonadati</taxon>
        <taxon>Pseudomonadota</taxon>
        <taxon>Alphaproteobacteria</taxon>
        <taxon>Hyphomicrobiales</taxon>
        <taxon>Rhizobiaceae</taxon>
        <taxon>Rhizobium/Agrobacterium group</taxon>
        <taxon>Agrobacterium</taxon>
        <taxon>Agrobacterium tumefaciens complex</taxon>
    </lineage>
</organism>
<proteinExistence type="predicted"/>
<dbReference type="Pfam" id="PF06057">
    <property type="entry name" value="VirJ"/>
    <property type="match status" value="1"/>
</dbReference>
<evidence type="ECO:0000313" key="2">
    <source>
        <dbReference type="EMBL" id="ASK47034.1"/>
    </source>
</evidence>
<name>A0A2Z2PVP3_AGRTU</name>
<sequence>MTIPWWKLSSRQSSQSWFGELYSKQGPKLKSPLDNISTPSIIQKEDIHPWPLRAQFSSRASLSSSQPEDAFALHFFRASPGWQNIDEEIANYLQTEGIPVVGVNSLRYFWSERSPSGTAADLGHLIDVYTKLFGVQNVLLVGYSFGADVMPASFNRLTHEQRMQVKQISLLALSHQVDYVVSLRGWLQLETEGKGGNPLNDLTSIDPTIVQCMYGRDDRNNACPSLRQTGAEVIGFSGGHHFDNDFNGLSKRIVSGLVTRLRH</sequence>
<dbReference type="Gene3D" id="3.40.50.1820">
    <property type="entry name" value="alpha/beta hydrolase"/>
    <property type="match status" value="1"/>
</dbReference>
<dbReference type="AlphaFoldDB" id="A0A2Z2PVP3"/>
<dbReference type="InterPro" id="IPR029058">
    <property type="entry name" value="AB_hydrolase_fold"/>
</dbReference>
<dbReference type="InterPro" id="IPR010333">
    <property type="entry name" value="VirJ"/>
</dbReference>
<protein>
    <recommendedName>
        <fullName evidence="1">Bacterial virulence domain-containing protein</fullName>
    </recommendedName>
</protein>
<keyword evidence="2" id="KW-0614">Plasmid</keyword>
<dbReference type="EMBL" id="KY000060">
    <property type="protein sequence ID" value="ASK47034.1"/>
    <property type="molecule type" value="Genomic_DNA"/>
</dbReference>
<dbReference type="SUPFAM" id="SSF53474">
    <property type="entry name" value="alpha/beta-Hydrolases"/>
    <property type="match status" value="1"/>
</dbReference>
<evidence type="ECO:0000259" key="1">
    <source>
        <dbReference type="Pfam" id="PF06057"/>
    </source>
</evidence>
<geneLocation type="plasmid" evidence="2">
    <name>pTi_CFBP2407</name>
</geneLocation>
<reference evidence="2" key="1">
    <citation type="submission" date="2016-10" db="EMBL/GenBank/DDBJ databases">
        <title>Agrobacterium Ti plasmids: Classification based on T-DNA and Vir regions organization.</title>
        <authorList>
            <person name="Nabi N."/>
            <person name="Vial L."/>
            <person name="Ben Hafsa A."/>
            <person name="Chapulliot D."/>
            <person name="Berard A."/>
            <person name="Chauveau A."/>
            <person name="Le Paslier M.-C."/>
            <person name="Harzallah Skhiri F."/>
            <person name="Brunel D."/>
            <person name="Nesme X."/>
            <person name="Chaouachi M."/>
        </authorList>
    </citation>
    <scope>NUCLEOTIDE SEQUENCE</scope>
    <source>
        <strain evidence="2">CFBP2407</strain>
        <plasmid evidence="2">pTi_CFBP2407</plasmid>
    </source>
</reference>